<feature type="region of interest" description="Disordered" evidence="1">
    <location>
        <begin position="179"/>
        <end position="200"/>
    </location>
</feature>
<organism evidence="2 3">
    <name type="scientific">Mycena maculata</name>
    <dbReference type="NCBI Taxonomy" id="230809"/>
    <lineage>
        <taxon>Eukaryota</taxon>
        <taxon>Fungi</taxon>
        <taxon>Dikarya</taxon>
        <taxon>Basidiomycota</taxon>
        <taxon>Agaricomycotina</taxon>
        <taxon>Agaricomycetes</taxon>
        <taxon>Agaricomycetidae</taxon>
        <taxon>Agaricales</taxon>
        <taxon>Marasmiineae</taxon>
        <taxon>Mycenaceae</taxon>
        <taxon>Mycena</taxon>
    </lineage>
</organism>
<protein>
    <submittedName>
        <fullName evidence="2">Uncharacterized protein</fullName>
    </submittedName>
</protein>
<comment type="caution">
    <text evidence="2">The sequence shown here is derived from an EMBL/GenBank/DDBJ whole genome shotgun (WGS) entry which is preliminary data.</text>
</comment>
<proteinExistence type="predicted"/>
<dbReference type="EMBL" id="JARJLG010000159">
    <property type="protein sequence ID" value="KAJ7734793.1"/>
    <property type="molecule type" value="Genomic_DNA"/>
</dbReference>
<name>A0AAD7I494_9AGAR</name>
<feature type="region of interest" description="Disordered" evidence="1">
    <location>
        <begin position="79"/>
        <end position="103"/>
    </location>
</feature>
<gene>
    <name evidence="2" type="ORF">DFH07DRAFT_780235</name>
</gene>
<feature type="region of interest" description="Disordered" evidence="1">
    <location>
        <begin position="228"/>
        <end position="254"/>
    </location>
</feature>
<feature type="compositionally biased region" description="Basic and acidic residues" evidence="1">
    <location>
        <begin position="93"/>
        <end position="103"/>
    </location>
</feature>
<accession>A0AAD7I494</accession>
<keyword evidence="3" id="KW-1185">Reference proteome</keyword>
<reference evidence="2" key="1">
    <citation type="submission" date="2023-03" db="EMBL/GenBank/DDBJ databases">
        <title>Massive genome expansion in bonnet fungi (Mycena s.s.) driven by repeated elements and novel gene families across ecological guilds.</title>
        <authorList>
            <consortium name="Lawrence Berkeley National Laboratory"/>
            <person name="Harder C.B."/>
            <person name="Miyauchi S."/>
            <person name="Viragh M."/>
            <person name="Kuo A."/>
            <person name="Thoen E."/>
            <person name="Andreopoulos B."/>
            <person name="Lu D."/>
            <person name="Skrede I."/>
            <person name="Drula E."/>
            <person name="Henrissat B."/>
            <person name="Morin E."/>
            <person name="Kohler A."/>
            <person name="Barry K."/>
            <person name="LaButti K."/>
            <person name="Morin E."/>
            <person name="Salamov A."/>
            <person name="Lipzen A."/>
            <person name="Mereny Z."/>
            <person name="Hegedus B."/>
            <person name="Baldrian P."/>
            <person name="Stursova M."/>
            <person name="Weitz H."/>
            <person name="Taylor A."/>
            <person name="Grigoriev I.V."/>
            <person name="Nagy L.G."/>
            <person name="Martin F."/>
            <person name="Kauserud H."/>
        </authorList>
    </citation>
    <scope>NUCLEOTIDE SEQUENCE</scope>
    <source>
        <strain evidence="2">CBHHK188m</strain>
    </source>
</reference>
<feature type="region of interest" description="Disordered" evidence="1">
    <location>
        <begin position="15"/>
        <end position="59"/>
    </location>
</feature>
<sequence length="275" mass="30227">MEACSQSMRQRYLGRRARAWGMGHGGGKRGQRDHKEREGGGGVQGHRNMQGGNERHHRAGAQSPNVWCTAQMQQKGTGAAVRSVKVAGGTSTKRKEPLSRGTELERGACSLEVVPGLDAVPEAWPRGVQRWRGVRAEAWPCMRWRRAQRARPVRLAFTVTYGPQARVQLRIPVYCENGAGEERSSGETSSRGNAGWAGARSRCAHMDTDKMELEMWKAACWKVDGSPEPADEGIGDSHRVGMRNVSKGGTVSARPRRVHGGWELTLAPIPQRKFA</sequence>
<evidence type="ECO:0000313" key="2">
    <source>
        <dbReference type="EMBL" id="KAJ7734793.1"/>
    </source>
</evidence>
<dbReference type="Proteomes" id="UP001215280">
    <property type="component" value="Unassembled WGS sequence"/>
</dbReference>
<evidence type="ECO:0000313" key="3">
    <source>
        <dbReference type="Proteomes" id="UP001215280"/>
    </source>
</evidence>
<evidence type="ECO:0000256" key="1">
    <source>
        <dbReference type="SAM" id="MobiDB-lite"/>
    </source>
</evidence>
<dbReference type="AlphaFoldDB" id="A0AAD7I494"/>